<comment type="caution">
    <text evidence="1">The sequence shown here is derived from an EMBL/GenBank/DDBJ whole genome shotgun (WGS) entry which is preliminary data.</text>
</comment>
<dbReference type="AlphaFoldDB" id="A0A9D4RHQ5"/>
<dbReference type="Proteomes" id="UP000828390">
    <property type="component" value="Unassembled WGS sequence"/>
</dbReference>
<evidence type="ECO:0000313" key="2">
    <source>
        <dbReference type="Proteomes" id="UP000828390"/>
    </source>
</evidence>
<gene>
    <name evidence="1" type="ORF">DPMN_030081</name>
</gene>
<sequence length="145" mass="16448">MQSLALKINPDQVMTVKRKYEYYVSISSDRSQRKPCSIVGICNLPYGQVIVLDYTNYRLKLLDEQFNVTSCCDVLGNPTDICQVTSNEVTVTSGYGVVMFMSVINWQLVNGRKFQLQHDALGIVHHQGSLYININIPNIKLCLQK</sequence>
<protein>
    <submittedName>
        <fullName evidence="1">Uncharacterized protein</fullName>
    </submittedName>
</protein>
<reference evidence="1" key="1">
    <citation type="journal article" date="2019" name="bioRxiv">
        <title>The Genome of the Zebra Mussel, Dreissena polymorpha: A Resource for Invasive Species Research.</title>
        <authorList>
            <person name="McCartney M.A."/>
            <person name="Auch B."/>
            <person name="Kono T."/>
            <person name="Mallez S."/>
            <person name="Zhang Y."/>
            <person name="Obille A."/>
            <person name="Becker A."/>
            <person name="Abrahante J.E."/>
            <person name="Garbe J."/>
            <person name="Badalamenti J.P."/>
            <person name="Herman A."/>
            <person name="Mangelson H."/>
            <person name="Liachko I."/>
            <person name="Sullivan S."/>
            <person name="Sone E.D."/>
            <person name="Koren S."/>
            <person name="Silverstein K.A.T."/>
            <person name="Beckman K.B."/>
            <person name="Gohl D.M."/>
        </authorList>
    </citation>
    <scope>NUCLEOTIDE SEQUENCE</scope>
    <source>
        <strain evidence="1">Duluth1</strain>
        <tissue evidence="1">Whole animal</tissue>
    </source>
</reference>
<proteinExistence type="predicted"/>
<keyword evidence="2" id="KW-1185">Reference proteome</keyword>
<name>A0A9D4RHQ5_DREPO</name>
<organism evidence="1 2">
    <name type="scientific">Dreissena polymorpha</name>
    <name type="common">Zebra mussel</name>
    <name type="synonym">Mytilus polymorpha</name>
    <dbReference type="NCBI Taxonomy" id="45954"/>
    <lineage>
        <taxon>Eukaryota</taxon>
        <taxon>Metazoa</taxon>
        <taxon>Spiralia</taxon>
        <taxon>Lophotrochozoa</taxon>
        <taxon>Mollusca</taxon>
        <taxon>Bivalvia</taxon>
        <taxon>Autobranchia</taxon>
        <taxon>Heteroconchia</taxon>
        <taxon>Euheterodonta</taxon>
        <taxon>Imparidentia</taxon>
        <taxon>Neoheterodontei</taxon>
        <taxon>Myida</taxon>
        <taxon>Dreissenoidea</taxon>
        <taxon>Dreissenidae</taxon>
        <taxon>Dreissena</taxon>
    </lineage>
</organism>
<accession>A0A9D4RHQ5</accession>
<reference evidence="1" key="2">
    <citation type="submission" date="2020-11" db="EMBL/GenBank/DDBJ databases">
        <authorList>
            <person name="McCartney M.A."/>
            <person name="Auch B."/>
            <person name="Kono T."/>
            <person name="Mallez S."/>
            <person name="Becker A."/>
            <person name="Gohl D.M."/>
            <person name="Silverstein K.A.T."/>
            <person name="Koren S."/>
            <person name="Bechman K.B."/>
            <person name="Herman A."/>
            <person name="Abrahante J.E."/>
            <person name="Garbe J."/>
        </authorList>
    </citation>
    <scope>NUCLEOTIDE SEQUENCE</scope>
    <source>
        <strain evidence="1">Duluth1</strain>
        <tissue evidence="1">Whole animal</tissue>
    </source>
</reference>
<evidence type="ECO:0000313" key="1">
    <source>
        <dbReference type="EMBL" id="KAH3866957.1"/>
    </source>
</evidence>
<dbReference type="EMBL" id="JAIWYP010000002">
    <property type="protein sequence ID" value="KAH3866957.1"/>
    <property type="molecule type" value="Genomic_DNA"/>
</dbReference>